<reference evidence="3" key="1">
    <citation type="submission" date="2017-09" db="EMBL/GenBank/DDBJ databases">
        <title>Depth-based differentiation of microbial function through sediment-hosted aquifers and enrichment of novel symbionts in the deep terrestrial subsurface.</title>
        <authorList>
            <person name="Probst A.J."/>
            <person name="Ladd B."/>
            <person name="Jarett J.K."/>
            <person name="Geller-Mcgrath D.E."/>
            <person name="Sieber C.M.K."/>
            <person name="Emerson J.B."/>
            <person name="Anantharaman K."/>
            <person name="Thomas B.C."/>
            <person name="Malmstrom R."/>
            <person name="Stieglmeier M."/>
            <person name="Klingl A."/>
            <person name="Woyke T."/>
            <person name="Ryan C.M."/>
            <person name="Banfield J.F."/>
        </authorList>
    </citation>
    <scope>NUCLEOTIDE SEQUENCE [LARGE SCALE GENOMIC DNA]</scope>
</reference>
<evidence type="ECO:0000313" key="2">
    <source>
        <dbReference type="EMBL" id="PIZ63982.1"/>
    </source>
</evidence>
<dbReference type="PANTHER" id="PTHR48090">
    <property type="entry name" value="UNDECAPRENYL-PHOSPHATE 4-DEOXY-4-FORMAMIDO-L-ARABINOSE TRANSFERASE-RELATED"/>
    <property type="match status" value="1"/>
</dbReference>
<organism evidence="2 3">
    <name type="scientific">Candidatus Roizmanbacteria bacterium CG_4_10_14_0_2_um_filter_39_13</name>
    <dbReference type="NCBI Taxonomy" id="1974825"/>
    <lineage>
        <taxon>Bacteria</taxon>
        <taxon>Candidatus Roizmaniibacteriota</taxon>
    </lineage>
</organism>
<dbReference type="Pfam" id="PF00535">
    <property type="entry name" value="Glycos_transf_2"/>
    <property type="match status" value="1"/>
</dbReference>
<dbReference type="EMBL" id="PFOB01000006">
    <property type="protein sequence ID" value="PIZ63982.1"/>
    <property type="molecule type" value="Genomic_DNA"/>
</dbReference>
<dbReference type="InterPro" id="IPR050256">
    <property type="entry name" value="Glycosyltransferase_2"/>
</dbReference>
<dbReference type="Proteomes" id="UP000228503">
    <property type="component" value="Unassembled WGS sequence"/>
</dbReference>
<protein>
    <recommendedName>
        <fullName evidence="1">Glycosyltransferase 2-like domain-containing protein</fullName>
    </recommendedName>
</protein>
<proteinExistence type="predicted"/>
<accession>A0A2M7U1N9</accession>
<gene>
    <name evidence="2" type="ORF">COY16_00475</name>
</gene>
<feature type="domain" description="Glycosyltransferase 2-like" evidence="1">
    <location>
        <begin position="3"/>
        <end position="129"/>
    </location>
</feature>
<name>A0A2M7U1N9_9BACT</name>
<dbReference type="InterPro" id="IPR029044">
    <property type="entry name" value="Nucleotide-diphossugar_trans"/>
</dbReference>
<comment type="caution">
    <text evidence="2">The sequence shown here is derived from an EMBL/GenBank/DDBJ whole genome shotgun (WGS) entry which is preliminary data.</text>
</comment>
<sequence length="228" mass="26045">MISCIIPFHNEKDRIHRVLKVITQIVSLDEIICVDDGSTDGGRKIIQENFPKCICISSEGQCGKSHAVQLGLHTSHGDTLFLLDADLKNLKADELSHAIKYFENNPTLDMLLLPDLHPNIETRLSRHDIIFSGKRVLKRRDLLCIFSKYSPKRYQLEIAINQYMMDENKNVEYLRISSNDTVKSEKIGLIRGTFKNISMLSSIVLFRGFFGYISQVVMFGHDEVRLSS</sequence>
<evidence type="ECO:0000313" key="3">
    <source>
        <dbReference type="Proteomes" id="UP000228503"/>
    </source>
</evidence>
<evidence type="ECO:0000259" key="1">
    <source>
        <dbReference type="Pfam" id="PF00535"/>
    </source>
</evidence>
<dbReference type="AlphaFoldDB" id="A0A2M7U1N9"/>
<dbReference type="Gene3D" id="3.90.550.10">
    <property type="entry name" value="Spore Coat Polysaccharide Biosynthesis Protein SpsA, Chain A"/>
    <property type="match status" value="1"/>
</dbReference>
<dbReference type="SUPFAM" id="SSF53448">
    <property type="entry name" value="Nucleotide-diphospho-sugar transferases"/>
    <property type="match status" value="1"/>
</dbReference>
<dbReference type="InterPro" id="IPR001173">
    <property type="entry name" value="Glyco_trans_2-like"/>
</dbReference>
<dbReference type="PANTHER" id="PTHR48090:SF7">
    <property type="entry name" value="RFBJ PROTEIN"/>
    <property type="match status" value="1"/>
</dbReference>